<dbReference type="PANTHER" id="PTHR20854">
    <property type="entry name" value="INOSITOL MONOPHOSPHATASE"/>
    <property type="match status" value="1"/>
</dbReference>
<evidence type="ECO:0000313" key="12">
    <source>
        <dbReference type="Proteomes" id="UP000077349"/>
    </source>
</evidence>
<dbReference type="CDD" id="cd01639">
    <property type="entry name" value="IMPase"/>
    <property type="match status" value="1"/>
</dbReference>
<accession>A0A177GD01</accession>
<dbReference type="FunFam" id="3.30.540.10:FF:000003">
    <property type="entry name" value="Inositol-1-monophosphatase"/>
    <property type="match status" value="1"/>
</dbReference>
<evidence type="ECO:0000256" key="4">
    <source>
        <dbReference type="ARBA" id="ARBA00013106"/>
    </source>
</evidence>
<comment type="similarity">
    <text evidence="3 10">Belongs to the inositol monophosphatase superfamily.</text>
</comment>
<dbReference type="InterPro" id="IPR022337">
    <property type="entry name" value="Inositol_monophosphatase_SuhB"/>
</dbReference>
<organism evidence="11 12">
    <name type="scientific">Acetobacter malorum</name>
    <dbReference type="NCBI Taxonomy" id="178901"/>
    <lineage>
        <taxon>Bacteria</taxon>
        <taxon>Pseudomonadati</taxon>
        <taxon>Pseudomonadota</taxon>
        <taxon>Alphaproteobacteria</taxon>
        <taxon>Acetobacterales</taxon>
        <taxon>Acetobacteraceae</taxon>
        <taxon>Acetobacter</taxon>
    </lineage>
</organism>
<dbReference type="InterPro" id="IPR033942">
    <property type="entry name" value="IMPase"/>
</dbReference>
<dbReference type="Proteomes" id="UP000077349">
    <property type="component" value="Unassembled WGS sequence"/>
</dbReference>
<evidence type="ECO:0000256" key="7">
    <source>
        <dbReference type="ARBA" id="ARBA00022801"/>
    </source>
</evidence>
<sequence>MAMRLSPVMMVMQTAAQKAAKRLLRDFNEVEQLQVSIKGPGDFVSQADLRAEQTLREELERARPGYAFLMEESGKSGGDNWTWRWIVDPLDGTTNFLHGIPHWAISIGLQRRLPDGKIELAAALVYNPAANEMFWAEKGTGAFLNERRIRVSARRDMQEAVFATGIPFAKVPARQRLPFARVMGNLMPRVAGIRRFGAAALDLAWVAAGRYEGYWEFGIKPWDCAAGILIVREAGGQVTDPAGLDLDDMPDDVMIVAGNGYMHSKLMDVVADSLKDAPWKITKKGACSA</sequence>
<dbReference type="GO" id="GO:0046872">
    <property type="term" value="F:metal ion binding"/>
    <property type="evidence" value="ECO:0007669"/>
    <property type="project" value="UniProtKB-KW"/>
</dbReference>
<dbReference type="GO" id="GO:0006020">
    <property type="term" value="P:inositol metabolic process"/>
    <property type="evidence" value="ECO:0007669"/>
    <property type="project" value="TreeGrafter"/>
</dbReference>
<evidence type="ECO:0000256" key="5">
    <source>
        <dbReference type="ARBA" id="ARBA00019784"/>
    </source>
</evidence>
<dbReference type="STRING" id="178901.AmDm5_1069"/>
<dbReference type="GO" id="GO:0007165">
    <property type="term" value="P:signal transduction"/>
    <property type="evidence" value="ECO:0007669"/>
    <property type="project" value="TreeGrafter"/>
</dbReference>
<feature type="binding site" evidence="9">
    <location>
        <position position="88"/>
    </location>
    <ligand>
        <name>Mg(2+)</name>
        <dbReference type="ChEBI" id="CHEBI:18420"/>
        <label>1</label>
        <note>catalytic</note>
    </ligand>
</feature>
<dbReference type="PRINTS" id="PR01959">
    <property type="entry name" value="SBIMPHPHTASE"/>
</dbReference>
<dbReference type="Gene3D" id="3.40.190.80">
    <property type="match status" value="1"/>
</dbReference>
<evidence type="ECO:0000256" key="6">
    <source>
        <dbReference type="ARBA" id="ARBA00022723"/>
    </source>
</evidence>
<gene>
    <name evidence="11" type="ORF">Amal_01010</name>
</gene>
<comment type="caution">
    <text evidence="11">The sequence shown here is derived from an EMBL/GenBank/DDBJ whole genome shotgun (WGS) entry which is preliminary data.</text>
</comment>
<dbReference type="PANTHER" id="PTHR20854:SF4">
    <property type="entry name" value="INOSITOL-1-MONOPHOSPHATASE-RELATED"/>
    <property type="match status" value="1"/>
</dbReference>
<dbReference type="GO" id="GO:0008934">
    <property type="term" value="F:inositol monophosphate 1-phosphatase activity"/>
    <property type="evidence" value="ECO:0007669"/>
    <property type="project" value="InterPro"/>
</dbReference>
<evidence type="ECO:0000256" key="8">
    <source>
        <dbReference type="ARBA" id="ARBA00022842"/>
    </source>
</evidence>
<dbReference type="PROSITE" id="PS00629">
    <property type="entry name" value="IMP_1"/>
    <property type="match status" value="1"/>
</dbReference>
<evidence type="ECO:0000256" key="2">
    <source>
        <dbReference type="ARBA" id="ARBA00001946"/>
    </source>
</evidence>
<evidence type="ECO:0000256" key="9">
    <source>
        <dbReference type="PIRSR" id="PIRSR600760-2"/>
    </source>
</evidence>
<dbReference type="AlphaFoldDB" id="A0A177GD01"/>
<feature type="binding site" evidence="9">
    <location>
        <position position="91"/>
    </location>
    <ligand>
        <name>Mg(2+)</name>
        <dbReference type="ChEBI" id="CHEBI:18420"/>
        <label>1</label>
        <note>catalytic</note>
    </ligand>
</feature>
<evidence type="ECO:0000256" key="1">
    <source>
        <dbReference type="ARBA" id="ARBA00001033"/>
    </source>
</evidence>
<comment type="cofactor">
    <cofactor evidence="2 9 10">
        <name>Mg(2+)</name>
        <dbReference type="ChEBI" id="CHEBI:18420"/>
    </cofactor>
</comment>
<dbReference type="Pfam" id="PF00459">
    <property type="entry name" value="Inositol_P"/>
    <property type="match status" value="1"/>
</dbReference>
<dbReference type="InterPro" id="IPR020550">
    <property type="entry name" value="Inositol_monophosphatase_CS"/>
</dbReference>
<keyword evidence="7 10" id="KW-0378">Hydrolase</keyword>
<dbReference type="PATRIC" id="fig|178901.16.peg.1068"/>
<feature type="binding site" evidence="9">
    <location>
        <position position="71"/>
    </location>
    <ligand>
        <name>Mg(2+)</name>
        <dbReference type="ChEBI" id="CHEBI:18420"/>
        <label>1</label>
        <note>catalytic</note>
    </ligand>
</feature>
<keyword evidence="8 9" id="KW-0460">Magnesium</keyword>
<dbReference type="SUPFAM" id="SSF56655">
    <property type="entry name" value="Carbohydrate phosphatase"/>
    <property type="match status" value="1"/>
</dbReference>
<dbReference type="InterPro" id="IPR000760">
    <property type="entry name" value="Inositol_monophosphatase-like"/>
</dbReference>
<feature type="binding site" evidence="9">
    <location>
        <position position="223"/>
    </location>
    <ligand>
        <name>Mg(2+)</name>
        <dbReference type="ChEBI" id="CHEBI:18420"/>
        <label>1</label>
        <note>catalytic</note>
    </ligand>
</feature>
<dbReference type="FunFam" id="3.40.190.80:FF:000020">
    <property type="entry name" value="Fructose-1,6-bisphosphatase/inositol-1-monophosphatase"/>
    <property type="match status" value="1"/>
</dbReference>
<dbReference type="EC" id="3.1.3.25" evidence="4 10"/>
<protein>
    <recommendedName>
        <fullName evidence="5 10">Inositol-1-monophosphatase</fullName>
        <ecNumber evidence="4 10">3.1.3.25</ecNumber>
    </recommendedName>
</protein>
<evidence type="ECO:0000256" key="3">
    <source>
        <dbReference type="ARBA" id="ARBA00009759"/>
    </source>
</evidence>
<dbReference type="GO" id="GO:0046854">
    <property type="term" value="P:phosphatidylinositol phosphate biosynthetic process"/>
    <property type="evidence" value="ECO:0007669"/>
    <property type="project" value="InterPro"/>
</dbReference>
<reference evidence="11 12" key="1">
    <citation type="submission" date="2016-03" db="EMBL/GenBank/DDBJ databases">
        <title>Draft genome sequence of Acetobacter malorum CECT 7742, a strain isolated from strawberry vinegar.</title>
        <authorList>
            <person name="Sainz F."/>
            <person name="Mas A."/>
            <person name="Torija M.J."/>
        </authorList>
    </citation>
    <scope>NUCLEOTIDE SEQUENCE [LARGE SCALE GENOMIC DNA]</scope>
    <source>
        <strain evidence="11 12">CECT 7742</strain>
    </source>
</reference>
<keyword evidence="6 9" id="KW-0479">Metal-binding</keyword>
<evidence type="ECO:0000313" key="11">
    <source>
        <dbReference type="EMBL" id="OAG77641.1"/>
    </source>
</evidence>
<evidence type="ECO:0000256" key="10">
    <source>
        <dbReference type="RuleBase" id="RU364068"/>
    </source>
</evidence>
<comment type="catalytic activity">
    <reaction evidence="1 10">
        <text>a myo-inositol phosphate + H2O = myo-inositol + phosphate</text>
        <dbReference type="Rhea" id="RHEA:24056"/>
        <dbReference type="ChEBI" id="CHEBI:15377"/>
        <dbReference type="ChEBI" id="CHEBI:17268"/>
        <dbReference type="ChEBI" id="CHEBI:43474"/>
        <dbReference type="ChEBI" id="CHEBI:84139"/>
        <dbReference type="EC" id="3.1.3.25"/>
    </reaction>
</comment>
<dbReference type="EMBL" id="LVHD01000011">
    <property type="protein sequence ID" value="OAG77641.1"/>
    <property type="molecule type" value="Genomic_DNA"/>
</dbReference>
<feature type="binding site" evidence="9">
    <location>
        <position position="90"/>
    </location>
    <ligand>
        <name>Mg(2+)</name>
        <dbReference type="ChEBI" id="CHEBI:18420"/>
        <label>2</label>
    </ligand>
</feature>
<dbReference type="PROSITE" id="PS00630">
    <property type="entry name" value="IMP_2"/>
    <property type="match status" value="1"/>
</dbReference>
<name>A0A177GD01_9PROT</name>
<dbReference type="Gene3D" id="3.30.540.10">
    <property type="entry name" value="Fructose-1,6-Bisphosphatase, subunit A, domain 1"/>
    <property type="match status" value="1"/>
</dbReference>
<proteinExistence type="inferred from homology"/>
<dbReference type="PRINTS" id="PR00377">
    <property type="entry name" value="IMPHPHTASES"/>
</dbReference>
<dbReference type="eggNOG" id="COG0483">
    <property type="taxonomic scope" value="Bacteria"/>
</dbReference>
<dbReference type="InterPro" id="IPR020583">
    <property type="entry name" value="Inositol_monoP_metal-BS"/>
</dbReference>